<dbReference type="KEGG" id="mlr:MELLADRAFT_69404"/>
<reference evidence="3" key="1">
    <citation type="journal article" date="2011" name="Proc. Natl. Acad. Sci. U.S.A.">
        <title>Obligate biotrophy features unraveled by the genomic analysis of rust fungi.</title>
        <authorList>
            <person name="Duplessis S."/>
            <person name="Cuomo C.A."/>
            <person name="Lin Y.-C."/>
            <person name="Aerts A."/>
            <person name="Tisserant E."/>
            <person name="Veneault-Fourrey C."/>
            <person name="Joly D.L."/>
            <person name="Hacquard S."/>
            <person name="Amselem J."/>
            <person name="Cantarel B.L."/>
            <person name="Chiu R."/>
            <person name="Coutinho P.M."/>
            <person name="Feau N."/>
            <person name="Field M."/>
            <person name="Frey P."/>
            <person name="Gelhaye E."/>
            <person name="Goldberg J."/>
            <person name="Grabherr M.G."/>
            <person name="Kodira C.D."/>
            <person name="Kohler A."/>
            <person name="Kuees U."/>
            <person name="Lindquist E.A."/>
            <person name="Lucas S.M."/>
            <person name="Mago R."/>
            <person name="Mauceli E."/>
            <person name="Morin E."/>
            <person name="Murat C."/>
            <person name="Pangilinan J.L."/>
            <person name="Park R."/>
            <person name="Pearson M."/>
            <person name="Quesneville H."/>
            <person name="Rouhier N."/>
            <person name="Sakthikumar S."/>
            <person name="Salamov A.A."/>
            <person name="Schmutz J."/>
            <person name="Selles B."/>
            <person name="Shapiro H."/>
            <person name="Tanguay P."/>
            <person name="Tuskan G.A."/>
            <person name="Henrissat B."/>
            <person name="Van de Peer Y."/>
            <person name="Rouze P."/>
            <person name="Ellis J.G."/>
            <person name="Dodds P.N."/>
            <person name="Schein J.E."/>
            <person name="Zhong S."/>
            <person name="Hamelin R.C."/>
            <person name="Grigoriev I.V."/>
            <person name="Szabo L.J."/>
            <person name="Martin F."/>
        </authorList>
    </citation>
    <scope>NUCLEOTIDE SEQUENCE [LARGE SCALE GENOMIC DNA]</scope>
    <source>
        <strain evidence="3">98AG31 / pathotype 3-4-7</strain>
    </source>
</reference>
<feature type="compositionally biased region" description="Polar residues" evidence="1">
    <location>
        <begin position="48"/>
        <end position="74"/>
    </location>
</feature>
<feature type="compositionally biased region" description="Polar residues" evidence="1">
    <location>
        <begin position="82"/>
        <end position="96"/>
    </location>
</feature>
<sequence>MSEQITRKKNVTGEKDSESNTVTNMLVGPQVEQARASGINQDIHGGNKDTNINQNQGDSVNPKNLGSISNSNESVKTKDSSSKNQGDSTRSGNLDSTQEKTIEGTNNPNPKSSNAIIITEDLVDD</sequence>
<dbReference type="HOGENOM" id="CLU_1993120_0_0_1"/>
<dbReference type="AlphaFoldDB" id="F4SAK5"/>
<dbReference type="Proteomes" id="UP000001072">
    <property type="component" value="Unassembled WGS sequence"/>
</dbReference>
<feature type="compositionally biased region" description="Polar residues" evidence="1">
    <location>
        <begin position="103"/>
        <end position="116"/>
    </location>
</feature>
<dbReference type="RefSeq" id="XP_007418410.1">
    <property type="nucleotide sequence ID" value="XM_007418348.1"/>
</dbReference>
<proteinExistence type="predicted"/>
<dbReference type="EMBL" id="GL883179">
    <property type="protein sequence ID" value="EGF98321.1"/>
    <property type="molecule type" value="Genomic_DNA"/>
</dbReference>
<feature type="region of interest" description="Disordered" evidence="1">
    <location>
        <begin position="1"/>
        <end position="125"/>
    </location>
</feature>
<evidence type="ECO:0000313" key="2">
    <source>
        <dbReference type="EMBL" id="EGF98321.1"/>
    </source>
</evidence>
<organism evidence="3">
    <name type="scientific">Melampsora larici-populina (strain 98AG31 / pathotype 3-4-7)</name>
    <name type="common">Poplar leaf rust fungus</name>
    <dbReference type="NCBI Taxonomy" id="747676"/>
    <lineage>
        <taxon>Eukaryota</taxon>
        <taxon>Fungi</taxon>
        <taxon>Dikarya</taxon>
        <taxon>Basidiomycota</taxon>
        <taxon>Pucciniomycotina</taxon>
        <taxon>Pucciniomycetes</taxon>
        <taxon>Pucciniales</taxon>
        <taxon>Melampsoraceae</taxon>
        <taxon>Melampsora</taxon>
    </lineage>
</organism>
<evidence type="ECO:0000313" key="3">
    <source>
        <dbReference type="Proteomes" id="UP000001072"/>
    </source>
</evidence>
<evidence type="ECO:0000256" key="1">
    <source>
        <dbReference type="SAM" id="MobiDB-lite"/>
    </source>
</evidence>
<protein>
    <submittedName>
        <fullName evidence="2">Uncharacterized protein</fullName>
    </submittedName>
</protein>
<keyword evidence="3" id="KW-1185">Reference proteome</keyword>
<accession>F4SAK5</accession>
<dbReference type="InParanoid" id="F4SAK5"/>
<gene>
    <name evidence="2" type="ORF">MELLADRAFT_69404</name>
</gene>
<name>F4SAK5_MELLP</name>
<dbReference type="GeneID" id="18931234"/>
<dbReference type="VEuPathDB" id="FungiDB:MELLADRAFT_69404"/>